<dbReference type="GO" id="GO:0016020">
    <property type="term" value="C:membrane"/>
    <property type="evidence" value="ECO:0007669"/>
    <property type="project" value="InterPro"/>
</dbReference>
<keyword evidence="13" id="KW-1185">Reference proteome</keyword>
<evidence type="ECO:0000256" key="7">
    <source>
        <dbReference type="PIRSR" id="PIRSR601382-2"/>
    </source>
</evidence>
<keyword evidence="11" id="KW-0732">Signal</keyword>
<feature type="region of interest" description="Disordered" evidence="10">
    <location>
        <begin position="761"/>
        <end position="842"/>
    </location>
</feature>
<feature type="compositionally biased region" description="Basic and acidic residues" evidence="10">
    <location>
        <begin position="768"/>
        <end position="778"/>
    </location>
</feature>
<feature type="region of interest" description="Disordered" evidence="10">
    <location>
        <begin position="29"/>
        <end position="170"/>
    </location>
</feature>
<reference evidence="12" key="1">
    <citation type="submission" date="2023-06" db="EMBL/GenBank/DDBJ databases">
        <title>Conoideocrella luteorostrata (Hypocreales: Clavicipitaceae), a potential biocontrol fungus for elongate hemlock scale in United States Christmas tree production areas.</title>
        <authorList>
            <person name="Barrett H."/>
            <person name="Lovett B."/>
            <person name="Macias A.M."/>
            <person name="Stajich J.E."/>
            <person name="Kasson M.T."/>
        </authorList>
    </citation>
    <scope>NUCLEOTIDE SEQUENCE</scope>
    <source>
        <strain evidence="12">ARSEF 14590</strain>
    </source>
</reference>
<feature type="signal peptide" evidence="11">
    <location>
        <begin position="1"/>
        <end position="25"/>
    </location>
</feature>
<evidence type="ECO:0000256" key="6">
    <source>
        <dbReference type="PIRSR" id="PIRSR601382-1"/>
    </source>
</evidence>
<organism evidence="12 13">
    <name type="scientific">Conoideocrella luteorostrata</name>
    <dbReference type="NCBI Taxonomy" id="1105319"/>
    <lineage>
        <taxon>Eukaryota</taxon>
        <taxon>Fungi</taxon>
        <taxon>Dikarya</taxon>
        <taxon>Ascomycota</taxon>
        <taxon>Pezizomycotina</taxon>
        <taxon>Sordariomycetes</taxon>
        <taxon>Hypocreomycetidae</taxon>
        <taxon>Hypocreales</taxon>
        <taxon>Clavicipitaceae</taxon>
        <taxon>Conoideocrella</taxon>
    </lineage>
</organism>
<dbReference type="Gene3D" id="1.50.10.10">
    <property type="match status" value="3"/>
</dbReference>
<dbReference type="GO" id="GO:0005783">
    <property type="term" value="C:endoplasmic reticulum"/>
    <property type="evidence" value="ECO:0007669"/>
    <property type="project" value="TreeGrafter"/>
</dbReference>
<feature type="region of interest" description="Disordered" evidence="10">
    <location>
        <begin position="731"/>
        <end position="750"/>
    </location>
</feature>
<dbReference type="InterPro" id="IPR036026">
    <property type="entry name" value="Seven-hairpin_glycosidases"/>
</dbReference>
<feature type="compositionally biased region" description="Basic and acidic residues" evidence="10">
    <location>
        <begin position="454"/>
        <end position="475"/>
    </location>
</feature>
<comment type="cofactor">
    <cofactor evidence="1 7">
        <name>Ca(2+)</name>
        <dbReference type="ChEBI" id="CHEBI:29108"/>
    </cofactor>
</comment>
<dbReference type="InterPro" id="IPR001382">
    <property type="entry name" value="Glyco_hydro_47"/>
</dbReference>
<keyword evidence="7" id="KW-0106">Calcium</keyword>
<dbReference type="GO" id="GO:0005975">
    <property type="term" value="P:carbohydrate metabolic process"/>
    <property type="evidence" value="ECO:0007669"/>
    <property type="project" value="InterPro"/>
</dbReference>
<comment type="similarity">
    <text evidence="3 9">Belongs to the glycosyl hydrolase 47 family.</text>
</comment>
<dbReference type="SUPFAM" id="SSF48225">
    <property type="entry name" value="Seven-hairpin glycosidases"/>
    <property type="match status" value="1"/>
</dbReference>
<feature type="active site" description="Proton donor" evidence="6">
    <location>
        <position position="299"/>
    </location>
</feature>
<feature type="active site" description="Proton donor" evidence="6">
    <location>
        <position position="656"/>
    </location>
</feature>
<gene>
    <name evidence="12" type="ORF">QQS21_011570</name>
</gene>
<feature type="compositionally biased region" description="Polar residues" evidence="10">
    <location>
        <begin position="796"/>
        <end position="810"/>
    </location>
</feature>
<dbReference type="Proteomes" id="UP001251528">
    <property type="component" value="Unassembled WGS sequence"/>
</dbReference>
<dbReference type="GO" id="GO:0004571">
    <property type="term" value="F:mannosyl-oligosaccharide 1,2-alpha-mannosidase activity"/>
    <property type="evidence" value="ECO:0007669"/>
    <property type="project" value="InterPro"/>
</dbReference>
<evidence type="ECO:0000313" key="13">
    <source>
        <dbReference type="Proteomes" id="UP001251528"/>
    </source>
</evidence>
<keyword evidence="7" id="KW-0479">Metal-binding</keyword>
<feature type="binding site" evidence="7">
    <location>
        <position position="959"/>
    </location>
    <ligand>
        <name>Ca(2+)</name>
        <dbReference type="ChEBI" id="CHEBI:29108"/>
    </ligand>
</feature>
<dbReference type="GO" id="GO:0036503">
    <property type="term" value="P:ERAD pathway"/>
    <property type="evidence" value="ECO:0007669"/>
    <property type="project" value="UniProtKB-ARBA"/>
</dbReference>
<evidence type="ECO:0000256" key="1">
    <source>
        <dbReference type="ARBA" id="ARBA00001913"/>
    </source>
</evidence>
<accession>A0AAJ0CCV1</accession>
<sequence>MPRRRYRLFTVSAVVIVILLYRVLQNSWEEQQPRSAIGGDPERLRTAPVPSYDKPPSPSREKTQSKGYDIEEPKPYHIAQKVKDEKTAGAQKPVTQPGNGDSEASNEASKEASTGHDSLEHETVGGIPELGSTLNPDTGRLYDHEEEIPLQKPTSDSTTSLRAAPTKVHWKKPKERFPLPKESIITLPTGTAKKIPRIQHVFSTEPEGPKKKRLQRQAAVKEEIQRSWAGYRKYAWMHDELSPVTNLSRDPFCGWAATLVDSLDTLWIAGLRDEFDEAAKAAKNIDFTYTNRLEIPVFETTIRYLGGLIAAYDVSGGASGGYSFLLDKAVELAEILMGIFDTPNRMPLLYYQWRPEYTSQPRRASRAGMAELATLSMEFTRLAQATGQHKYYDAVDRITNGLVDMQKQGTLMPGLFPENLDISGCNATATNERKYMSKAAKEQVDKAGVLPEPEGYKKSDSTPGISDDKRLERRASTPSNQEEIDTALVAGQGRSYKPRRKSQVPLGADGTDAEWDCVPQGFVPGGYGLQNYHMGGGQDSAYEYFGKEYLLLGGREAKYQKLYVDTIDSINKNLLFRPMVPGDWDIVFPAKVGVSQSEDILPQVDYEVTHLTCFIGGMYALGGKLFDREKDLKYAEKLTNGCVWAYQSTATGIMPENGLVVPCPTFEKCSYNESLWWQVLDPLYDTRDQQVLAWEKSEAERERLNREEAELQKAEMANRDKFDGLETGQDVNEALGGEHDSDSSSSSSALVPETAALLNKRAVLPDVAPERTPSRDTNNKQQDVQVNKATDDGYSHLSTKETPPTGTNIQIPVLKEEPGSRPTAQSVPEYRPTRSRWSSRPLTHKEYVQDKIKSGIPPGYSSVSSTKYILRPEAIESVWYMYRITGDPSWMEKGWTMFEATMNATRAPSANSAIYNVLSKESGLLNEMESFWLAETLKYYYLLFSAPDVISLDEWVLNTEAHPFKL</sequence>
<evidence type="ECO:0000313" key="12">
    <source>
        <dbReference type="EMBL" id="KAK2590738.1"/>
    </source>
</evidence>
<keyword evidence="9" id="KW-0326">Glycosidase</keyword>
<evidence type="ECO:0000256" key="10">
    <source>
        <dbReference type="SAM" id="MobiDB-lite"/>
    </source>
</evidence>
<evidence type="ECO:0000256" key="5">
    <source>
        <dbReference type="ARBA" id="ARBA00023157"/>
    </source>
</evidence>
<comment type="caution">
    <text evidence="12">The sequence shown here is derived from an EMBL/GenBank/DDBJ whole genome shotgun (WGS) entry which is preliminary data.</text>
</comment>
<feature type="compositionally biased region" description="Basic and acidic residues" evidence="10">
    <location>
        <begin position="59"/>
        <end position="87"/>
    </location>
</feature>
<feature type="region of interest" description="Disordered" evidence="10">
    <location>
        <begin position="437"/>
        <end position="509"/>
    </location>
</feature>
<feature type="active site" evidence="6">
    <location>
        <position position="873"/>
    </location>
</feature>
<dbReference type="InterPro" id="IPR050749">
    <property type="entry name" value="Glycosyl_Hydrolase_47"/>
</dbReference>
<feature type="compositionally biased region" description="Polar residues" evidence="10">
    <location>
        <begin position="779"/>
        <end position="788"/>
    </location>
</feature>
<feature type="compositionally biased region" description="Basic and acidic residues" evidence="10">
    <location>
        <begin position="108"/>
        <end position="123"/>
    </location>
</feature>
<dbReference type="AlphaFoldDB" id="A0AAJ0CCV1"/>
<feature type="compositionally biased region" description="Basic and acidic residues" evidence="10">
    <location>
        <begin position="140"/>
        <end position="149"/>
    </location>
</feature>
<keyword evidence="5 8" id="KW-1015">Disulfide bond</keyword>
<evidence type="ECO:0000256" key="4">
    <source>
        <dbReference type="ARBA" id="ARBA00022801"/>
    </source>
</evidence>
<dbReference type="PRINTS" id="PR00747">
    <property type="entry name" value="GLYHDRLASE47"/>
</dbReference>
<dbReference type="Pfam" id="PF01532">
    <property type="entry name" value="Glyco_hydro_47"/>
    <property type="match status" value="1"/>
</dbReference>
<dbReference type="GO" id="GO:0005509">
    <property type="term" value="F:calcium ion binding"/>
    <property type="evidence" value="ECO:0007669"/>
    <property type="project" value="InterPro"/>
</dbReference>
<feature type="disulfide bond" evidence="8">
    <location>
        <begin position="613"/>
        <end position="642"/>
    </location>
</feature>
<dbReference type="PANTHER" id="PTHR11742:SF103">
    <property type="entry name" value="ENDOPLASMIC RETICULUM MANNOSIDASE MNL2-RELATED"/>
    <property type="match status" value="1"/>
</dbReference>
<keyword evidence="4 9" id="KW-0378">Hydrolase</keyword>
<dbReference type="EMBL" id="JASWJB010000402">
    <property type="protein sequence ID" value="KAK2590738.1"/>
    <property type="molecule type" value="Genomic_DNA"/>
</dbReference>
<evidence type="ECO:0000256" key="2">
    <source>
        <dbReference type="ARBA" id="ARBA00004922"/>
    </source>
</evidence>
<feature type="chain" id="PRO_5042579114" description="alpha-1,2-Mannosidase" evidence="11">
    <location>
        <begin position="26"/>
        <end position="966"/>
    </location>
</feature>
<protein>
    <recommendedName>
        <fullName evidence="9">alpha-1,2-Mannosidase</fullName>
        <ecNumber evidence="9">3.2.1.-</ecNumber>
    </recommendedName>
</protein>
<name>A0AAJ0CCV1_9HYPO</name>
<evidence type="ECO:0000256" key="11">
    <source>
        <dbReference type="SAM" id="SignalP"/>
    </source>
</evidence>
<evidence type="ECO:0000256" key="9">
    <source>
        <dbReference type="RuleBase" id="RU361193"/>
    </source>
</evidence>
<dbReference type="PANTHER" id="PTHR11742">
    <property type="entry name" value="MANNOSYL-OLIGOSACCHARIDE ALPHA-1,2-MANNOSIDASE-RELATED"/>
    <property type="match status" value="1"/>
</dbReference>
<evidence type="ECO:0000256" key="3">
    <source>
        <dbReference type="ARBA" id="ARBA00007658"/>
    </source>
</evidence>
<evidence type="ECO:0000256" key="8">
    <source>
        <dbReference type="PIRSR" id="PIRSR601382-3"/>
    </source>
</evidence>
<feature type="active site" evidence="6">
    <location>
        <position position="539"/>
    </location>
</feature>
<dbReference type="InterPro" id="IPR012341">
    <property type="entry name" value="6hp_glycosidase-like_sf"/>
</dbReference>
<proteinExistence type="inferred from homology"/>
<dbReference type="EC" id="3.2.1.-" evidence="9"/>
<comment type="pathway">
    <text evidence="2">Protein modification; protein glycosylation.</text>
</comment>
<feature type="compositionally biased region" description="Polar residues" evidence="10">
    <location>
        <begin position="152"/>
        <end position="161"/>
    </location>
</feature>